<comment type="caution">
    <text evidence="2">The sequence shown here is derived from an EMBL/GenBank/DDBJ whole genome shotgun (WGS) entry which is preliminary data.</text>
</comment>
<feature type="region of interest" description="Disordered" evidence="1">
    <location>
        <begin position="178"/>
        <end position="262"/>
    </location>
</feature>
<evidence type="ECO:0000313" key="2">
    <source>
        <dbReference type="EMBL" id="CAK0876286.1"/>
    </source>
</evidence>
<feature type="compositionally biased region" description="Low complexity" evidence="1">
    <location>
        <begin position="206"/>
        <end position="225"/>
    </location>
</feature>
<gene>
    <name evidence="2" type="ORF">PCOR1329_LOCUS60716</name>
</gene>
<feature type="region of interest" description="Disordered" evidence="1">
    <location>
        <begin position="287"/>
        <end position="342"/>
    </location>
</feature>
<evidence type="ECO:0000256" key="1">
    <source>
        <dbReference type="SAM" id="MobiDB-lite"/>
    </source>
</evidence>
<dbReference type="EMBL" id="CAUYUJ010017615">
    <property type="protein sequence ID" value="CAK0876286.1"/>
    <property type="molecule type" value="Genomic_DNA"/>
</dbReference>
<organism evidence="2 3">
    <name type="scientific">Prorocentrum cordatum</name>
    <dbReference type="NCBI Taxonomy" id="2364126"/>
    <lineage>
        <taxon>Eukaryota</taxon>
        <taxon>Sar</taxon>
        <taxon>Alveolata</taxon>
        <taxon>Dinophyceae</taxon>
        <taxon>Prorocentrales</taxon>
        <taxon>Prorocentraceae</taxon>
        <taxon>Prorocentrum</taxon>
    </lineage>
</organism>
<evidence type="ECO:0000313" key="3">
    <source>
        <dbReference type="Proteomes" id="UP001189429"/>
    </source>
</evidence>
<accession>A0ABN9VT97</accession>
<dbReference type="Proteomes" id="UP001189429">
    <property type="component" value="Unassembled WGS sequence"/>
</dbReference>
<feature type="compositionally biased region" description="Pro residues" evidence="1">
    <location>
        <begin position="226"/>
        <end position="235"/>
    </location>
</feature>
<feature type="compositionally biased region" description="Low complexity" evidence="1">
    <location>
        <begin position="236"/>
        <end position="249"/>
    </location>
</feature>
<protein>
    <submittedName>
        <fullName evidence="2">Uncharacterized protein</fullName>
    </submittedName>
</protein>
<keyword evidence="3" id="KW-1185">Reference proteome</keyword>
<feature type="compositionally biased region" description="Acidic residues" evidence="1">
    <location>
        <begin position="178"/>
        <end position="194"/>
    </location>
</feature>
<name>A0ABN9VT97_9DINO</name>
<sequence>MRQQAETLQYEIDAWERKAELCNASGEKGLWIALAAGLAWSQSKAGSFFKGIAEEGSVPAPSWNGSSEEAKKEYLKDVRQKIALYENQHQLLWAQKMDTSECAHHLSVLRRCLIAHLPFEVQMTMVESSLTRMTARGESARKQWEEQQMEADSLEVNFERVMDQVKALKVTKVQLTEALEDERESTEACTEEELAGASVAQPPPAAGSATAAAAPRAAMAAAQPSVPAPPPPPAPTTAKASAASPRSPTVSQMQGEVEKQLPPAKEEIATLSERMRKIMMEVMANRAAPTGAPASPESVRSSPKVKPKEEPAAEVAVLRPSEIEERREVQQPPFSIGGSQTTQPQYHQLFNLVVFFA</sequence>
<proteinExistence type="predicted"/>
<reference evidence="2" key="1">
    <citation type="submission" date="2023-10" db="EMBL/GenBank/DDBJ databases">
        <authorList>
            <person name="Chen Y."/>
            <person name="Shah S."/>
            <person name="Dougan E. K."/>
            <person name="Thang M."/>
            <person name="Chan C."/>
        </authorList>
    </citation>
    <scope>NUCLEOTIDE SEQUENCE [LARGE SCALE GENOMIC DNA]</scope>
</reference>